<keyword evidence="2" id="KW-1133">Transmembrane helix</keyword>
<dbReference type="InterPro" id="IPR044950">
    <property type="entry name" value="TED6/7"/>
</dbReference>
<feature type="region of interest" description="Disordered" evidence="1">
    <location>
        <begin position="88"/>
        <end position="109"/>
    </location>
</feature>
<keyword evidence="4" id="KW-1185">Reference proteome</keyword>
<organism evidence="3 4">
    <name type="scientific">Gossypium stocksii</name>
    <dbReference type="NCBI Taxonomy" id="47602"/>
    <lineage>
        <taxon>Eukaryota</taxon>
        <taxon>Viridiplantae</taxon>
        <taxon>Streptophyta</taxon>
        <taxon>Embryophyta</taxon>
        <taxon>Tracheophyta</taxon>
        <taxon>Spermatophyta</taxon>
        <taxon>Magnoliopsida</taxon>
        <taxon>eudicotyledons</taxon>
        <taxon>Gunneridae</taxon>
        <taxon>Pentapetalae</taxon>
        <taxon>rosids</taxon>
        <taxon>malvids</taxon>
        <taxon>Malvales</taxon>
        <taxon>Malvaceae</taxon>
        <taxon>Malvoideae</taxon>
        <taxon>Gossypium</taxon>
    </lineage>
</organism>
<comment type="caution">
    <text evidence="3">The sequence shown here is derived from an EMBL/GenBank/DDBJ whole genome shotgun (WGS) entry which is preliminary data.</text>
</comment>
<dbReference type="EMBL" id="JAIQCV010000009">
    <property type="protein sequence ID" value="KAH1064038.1"/>
    <property type="molecule type" value="Genomic_DNA"/>
</dbReference>
<proteinExistence type="predicted"/>
<evidence type="ECO:0000313" key="3">
    <source>
        <dbReference type="EMBL" id="KAH1064038.1"/>
    </source>
</evidence>
<dbReference type="OrthoDB" id="785473at2759"/>
<dbReference type="PANTHER" id="PTHR35697">
    <property type="entry name" value="OS08G0108300 PROTEIN"/>
    <property type="match status" value="1"/>
</dbReference>
<dbReference type="PANTHER" id="PTHR35697:SF10">
    <property type="entry name" value="PROTEIN TRACHEARY ELEMENT DIFFERENTIATION-RELATED 6"/>
    <property type="match status" value="1"/>
</dbReference>
<protein>
    <submittedName>
        <fullName evidence="3">Uncharacterized protein</fullName>
    </submittedName>
</protein>
<feature type="transmembrane region" description="Helical" evidence="2">
    <location>
        <begin position="6"/>
        <end position="32"/>
    </location>
</feature>
<accession>A0A9D3UXA8</accession>
<evidence type="ECO:0000256" key="2">
    <source>
        <dbReference type="SAM" id="Phobius"/>
    </source>
</evidence>
<dbReference type="Proteomes" id="UP000828251">
    <property type="component" value="Unassembled WGS sequence"/>
</dbReference>
<gene>
    <name evidence="3" type="ORF">J1N35_029025</name>
</gene>
<name>A0A9D3UXA8_9ROSI</name>
<evidence type="ECO:0000313" key="4">
    <source>
        <dbReference type="Proteomes" id="UP000828251"/>
    </source>
</evidence>
<dbReference type="AlphaFoldDB" id="A0A9D3UXA8"/>
<keyword evidence="2" id="KW-0812">Transmembrane</keyword>
<keyword evidence="2" id="KW-0472">Membrane</keyword>
<reference evidence="3 4" key="1">
    <citation type="journal article" date="2021" name="Plant Biotechnol. J.">
        <title>Multi-omics assisted identification of the key and species-specific regulatory components of drought-tolerant mechanisms in Gossypium stocksii.</title>
        <authorList>
            <person name="Yu D."/>
            <person name="Ke L."/>
            <person name="Zhang D."/>
            <person name="Wu Y."/>
            <person name="Sun Y."/>
            <person name="Mei J."/>
            <person name="Sun J."/>
            <person name="Sun Y."/>
        </authorList>
    </citation>
    <scope>NUCLEOTIDE SEQUENCE [LARGE SCALE GENOMIC DNA]</scope>
    <source>
        <strain evidence="4">cv. E1</strain>
        <tissue evidence="3">Leaf</tissue>
    </source>
</reference>
<evidence type="ECO:0000256" key="1">
    <source>
        <dbReference type="SAM" id="MobiDB-lite"/>
    </source>
</evidence>
<sequence length="109" mass="12196">MASPVHAVIIIVFFSCGGFFLAFLAVTLFCFLKRKKKVEETDTVHVDEHLKVKEATVPGSHRPHDGILDIEDDVHVAEEIVKTKKVERGSRLEENLKTEKAASSSDHKL</sequence>
<dbReference type="GO" id="GO:0009834">
    <property type="term" value="P:plant-type secondary cell wall biogenesis"/>
    <property type="evidence" value="ECO:0007669"/>
    <property type="project" value="InterPro"/>
</dbReference>